<dbReference type="RefSeq" id="WP_279527346.1">
    <property type="nucleotide sequence ID" value="NZ_CP122312.1"/>
</dbReference>
<feature type="domain" description="DUF7835" evidence="2">
    <location>
        <begin position="1"/>
        <end position="66"/>
    </location>
</feature>
<sequence length="66" mass="7623">MTQRRASPSEHVETCPSCGSETPHEVGIELRTESERSENRAFSREPYRVAERTRCGETRVRRMNDA</sequence>
<accession>A0ABD5Z5Z0</accession>
<evidence type="ECO:0000313" key="4">
    <source>
        <dbReference type="Proteomes" id="UP001596447"/>
    </source>
</evidence>
<evidence type="ECO:0000259" key="2">
    <source>
        <dbReference type="Pfam" id="PF25205"/>
    </source>
</evidence>
<evidence type="ECO:0000256" key="1">
    <source>
        <dbReference type="SAM" id="MobiDB-lite"/>
    </source>
</evidence>
<evidence type="ECO:0000313" key="3">
    <source>
        <dbReference type="EMBL" id="MFC7200569.1"/>
    </source>
</evidence>
<feature type="region of interest" description="Disordered" evidence="1">
    <location>
        <begin position="1"/>
        <end position="25"/>
    </location>
</feature>
<dbReference type="Proteomes" id="UP001596447">
    <property type="component" value="Unassembled WGS sequence"/>
</dbReference>
<dbReference type="EMBL" id="JBHTAR010000011">
    <property type="protein sequence ID" value="MFC7200569.1"/>
    <property type="molecule type" value="Genomic_DNA"/>
</dbReference>
<proteinExistence type="predicted"/>
<dbReference type="InterPro" id="IPR057157">
    <property type="entry name" value="DUF7835"/>
</dbReference>
<dbReference type="AlphaFoldDB" id="A0ABD5Z5Z0"/>
<comment type="caution">
    <text evidence="3">The sequence shown here is derived from an EMBL/GenBank/DDBJ whole genome shotgun (WGS) entry which is preliminary data.</text>
</comment>
<name>A0ABD5Z5Z0_9EURY</name>
<reference evidence="3 4" key="1">
    <citation type="journal article" date="2019" name="Int. J. Syst. Evol. Microbiol.">
        <title>The Global Catalogue of Microorganisms (GCM) 10K type strain sequencing project: providing services to taxonomists for standard genome sequencing and annotation.</title>
        <authorList>
            <consortium name="The Broad Institute Genomics Platform"/>
            <consortium name="The Broad Institute Genome Sequencing Center for Infectious Disease"/>
            <person name="Wu L."/>
            <person name="Ma J."/>
        </authorList>
    </citation>
    <scope>NUCLEOTIDE SEQUENCE [LARGE SCALE GENOMIC DNA]</scope>
    <source>
        <strain evidence="3 4">XZGYJ-43</strain>
    </source>
</reference>
<keyword evidence="4" id="KW-1185">Reference proteome</keyword>
<protein>
    <recommendedName>
        <fullName evidence="2">DUF7835 domain-containing protein</fullName>
    </recommendedName>
</protein>
<dbReference type="Pfam" id="PF25205">
    <property type="entry name" value="DUF7835"/>
    <property type="match status" value="1"/>
</dbReference>
<gene>
    <name evidence="3" type="ORF">ACFQJ9_14280</name>
</gene>
<organism evidence="3 4">
    <name type="scientific">Halospeciosus flavus</name>
    <dbReference type="NCBI Taxonomy" id="3032283"/>
    <lineage>
        <taxon>Archaea</taxon>
        <taxon>Methanobacteriati</taxon>
        <taxon>Methanobacteriota</taxon>
        <taxon>Stenosarchaea group</taxon>
        <taxon>Halobacteria</taxon>
        <taxon>Halobacteriales</taxon>
        <taxon>Halobacteriaceae</taxon>
        <taxon>Halospeciosus</taxon>
    </lineage>
</organism>